<evidence type="ECO:0000256" key="4">
    <source>
        <dbReference type="ARBA" id="ARBA00022759"/>
    </source>
</evidence>
<keyword evidence="6 8" id="KW-0695">RNA-directed DNA polymerase</keyword>
<evidence type="ECO:0000313" key="8">
    <source>
        <dbReference type="EMBL" id="GJT71305.1"/>
    </source>
</evidence>
<keyword evidence="2" id="KW-0548">Nucleotidyltransferase</keyword>
<keyword evidence="3" id="KW-0540">Nuclease</keyword>
<evidence type="ECO:0000256" key="2">
    <source>
        <dbReference type="ARBA" id="ARBA00022695"/>
    </source>
</evidence>
<dbReference type="CDD" id="cd09274">
    <property type="entry name" value="RNase_HI_RT_Ty3"/>
    <property type="match status" value="1"/>
</dbReference>
<dbReference type="EMBL" id="BQNB010018157">
    <property type="protein sequence ID" value="GJT71305.1"/>
    <property type="molecule type" value="Genomic_DNA"/>
</dbReference>
<dbReference type="InterPro" id="IPR043502">
    <property type="entry name" value="DNA/RNA_pol_sf"/>
</dbReference>
<keyword evidence="9" id="KW-1185">Reference proteome</keyword>
<gene>
    <name evidence="8" type="ORF">Tco_1030591</name>
</gene>
<comment type="caution">
    <text evidence="8">The sequence shown here is derived from an EMBL/GenBank/DDBJ whole genome shotgun (WGS) entry which is preliminary data.</text>
</comment>
<accession>A0ABQ5G758</accession>
<keyword evidence="1" id="KW-0808">Transferase</keyword>
<evidence type="ECO:0000256" key="5">
    <source>
        <dbReference type="ARBA" id="ARBA00022801"/>
    </source>
</evidence>
<dbReference type="GO" id="GO:0003964">
    <property type="term" value="F:RNA-directed DNA polymerase activity"/>
    <property type="evidence" value="ECO:0007669"/>
    <property type="project" value="UniProtKB-KW"/>
</dbReference>
<evidence type="ECO:0000256" key="6">
    <source>
        <dbReference type="ARBA" id="ARBA00022918"/>
    </source>
</evidence>
<dbReference type="Proteomes" id="UP001151760">
    <property type="component" value="Unassembled WGS sequence"/>
</dbReference>
<dbReference type="PANTHER" id="PTHR34072">
    <property type="entry name" value="ENZYMATIC POLYPROTEIN-RELATED"/>
    <property type="match status" value="1"/>
</dbReference>
<evidence type="ECO:0000256" key="1">
    <source>
        <dbReference type="ARBA" id="ARBA00022679"/>
    </source>
</evidence>
<protein>
    <submittedName>
        <fullName evidence="8">Reverse transcriptase domain-containing protein</fullName>
    </submittedName>
</protein>
<dbReference type="Pfam" id="PF17917">
    <property type="entry name" value="RT_RNaseH"/>
    <property type="match status" value="1"/>
</dbReference>
<sequence>MVKEGIVLGHKISKNGIEVDKAKVDVIAKLPHPTTVKGVRSFLAFETLKKKLTKASILIAPDWDLPFELMCDASDFSIGAVFGQRHEKHFRNIHYASKTINKAESHYTTMEKEMLAVVYAFEKFRSYLILNKSIVYTDHSALKYLFAKKDSKARLLWWVLLLQEFTFKVIDTKGAENLMADHLSRLENPYENVLDPKEVNEKFPLETLNMVTFRGDSSTPWFADYANYHAGNFIVKGMSS</sequence>
<feature type="domain" description="Reverse transcriptase RNase H-like" evidence="7">
    <location>
        <begin position="62"/>
        <end position="165"/>
    </location>
</feature>
<keyword evidence="5" id="KW-0378">Hydrolase</keyword>
<evidence type="ECO:0000259" key="7">
    <source>
        <dbReference type="Pfam" id="PF17917"/>
    </source>
</evidence>
<keyword evidence="4" id="KW-0255">Endonuclease</keyword>
<dbReference type="Gene3D" id="3.10.20.370">
    <property type="match status" value="1"/>
</dbReference>
<reference evidence="8" key="2">
    <citation type="submission" date="2022-01" db="EMBL/GenBank/DDBJ databases">
        <authorList>
            <person name="Yamashiro T."/>
            <person name="Shiraishi A."/>
            <person name="Satake H."/>
            <person name="Nakayama K."/>
        </authorList>
    </citation>
    <scope>NUCLEOTIDE SEQUENCE</scope>
</reference>
<dbReference type="SUPFAM" id="SSF56672">
    <property type="entry name" value="DNA/RNA polymerases"/>
    <property type="match status" value="1"/>
</dbReference>
<organism evidence="8 9">
    <name type="scientific">Tanacetum coccineum</name>
    <dbReference type="NCBI Taxonomy" id="301880"/>
    <lineage>
        <taxon>Eukaryota</taxon>
        <taxon>Viridiplantae</taxon>
        <taxon>Streptophyta</taxon>
        <taxon>Embryophyta</taxon>
        <taxon>Tracheophyta</taxon>
        <taxon>Spermatophyta</taxon>
        <taxon>Magnoliopsida</taxon>
        <taxon>eudicotyledons</taxon>
        <taxon>Gunneridae</taxon>
        <taxon>Pentapetalae</taxon>
        <taxon>asterids</taxon>
        <taxon>campanulids</taxon>
        <taxon>Asterales</taxon>
        <taxon>Asteraceae</taxon>
        <taxon>Asteroideae</taxon>
        <taxon>Anthemideae</taxon>
        <taxon>Anthemidinae</taxon>
        <taxon>Tanacetum</taxon>
    </lineage>
</organism>
<reference evidence="8" key="1">
    <citation type="journal article" date="2022" name="Int. J. Mol. Sci.">
        <title>Draft Genome of Tanacetum Coccineum: Genomic Comparison of Closely Related Tanacetum-Family Plants.</title>
        <authorList>
            <person name="Yamashiro T."/>
            <person name="Shiraishi A."/>
            <person name="Nakayama K."/>
            <person name="Satake H."/>
        </authorList>
    </citation>
    <scope>NUCLEOTIDE SEQUENCE</scope>
</reference>
<dbReference type="PANTHER" id="PTHR34072:SF57">
    <property type="entry name" value="RNA-DIRECTED DNA POLYMERASE"/>
    <property type="match status" value="1"/>
</dbReference>
<evidence type="ECO:0000313" key="9">
    <source>
        <dbReference type="Proteomes" id="UP001151760"/>
    </source>
</evidence>
<dbReference type="InterPro" id="IPR041373">
    <property type="entry name" value="RT_RNaseH"/>
</dbReference>
<name>A0ABQ5G758_9ASTR</name>
<proteinExistence type="predicted"/>
<evidence type="ECO:0000256" key="3">
    <source>
        <dbReference type="ARBA" id="ARBA00022722"/>
    </source>
</evidence>